<proteinExistence type="predicted"/>
<evidence type="ECO:0000313" key="1">
    <source>
        <dbReference type="EMBL" id="VYS84858.1"/>
    </source>
</evidence>
<gene>
    <name evidence="1" type="ORF">AVLFYP127_01571</name>
</gene>
<organism evidence="1">
    <name type="scientific">Anaerococcus vaginalis</name>
    <dbReference type="NCBI Taxonomy" id="33037"/>
    <lineage>
        <taxon>Bacteria</taxon>
        <taxon>Bacillati</taxon>
        <taxon>Bacillota</taxon>
        <taxon>Tissierellia</taxon>
        <taxon>Tissierellales</taxon>
        <taxon>Peptoniphilaceae</taxon>
        <taxon>Anaerococcus</taxon>
    </lineage>
</organism>
<reference evidence="1" key="1">
    <citation type="submission" date="2019-11" db="EMBL/GenBank/DDBJ databases">
        <authorList>
            <person name="Feng L."/>
        </authorList>
    </citation>
    <scope>NUCLEOTIDE SEQUENCE</scope>
    <source>
        <strain evidence="1">AvaginalisLFYP127</strain>
    </source>
</reference>
<dbReference type="EMBL" id="CACRSW010000006">
    <property type="protein sequence ID" value="VYS84858.1"/>
    <property type="molecule type" value="Genomic_DNA"/>
</dbReference>
<dbReference type="AlphaFoldDB" id="A0A6N2RWD8"/>
<sequence length="255" mass="30083">MGLDVYAGTLIRYYMNNWKTVIQQFAENNGLKYETIRVQDENGEDDEELSLEETKEIVLEWKKAIEKGLNINSKSLWNEDYDTTPYYTDKPDWDALNALLLYIASKYTHKDLPKTMEKNIDIYKAPIVLEFLQTKDFRLSLFDGNGWWLPIDRDIMFDYYLPNSEKSVLATSRLLLDELNVYNSFEWKADRDTIISWSKTEGYPVDKIYRKEKGIEKVCEKQIYNTESLAKFAFSILWQAAEFSLDHGVVIIFDY</sequence>
<name>A0A6N2RWD8_9FIRM</name>
<accession>A0A6N2RWD8</accession>
<dbReference type="RefSeq" id="WP_156328651.1">
    <property type="nucleotide sequence ID" value="NZ_CACRSW010000006.1"/>
</dbReference>
<protein>
    <submittedName>
        <fullName evidence="1">Uncharacterized protein</fullName>
    </submittedName>
</protein>